<dbReference type="EMBL" id="CP068393">
    <property type="protein sequence ID" value="QUC68399.1"/>
    <property type="molecule type" value="Genomic_DNA"/>
</dbReference>
<gene>
    <name evidence="1" type="ORF">JYE49_06830</name>
</gene>
<evidence type="ECO:0000313" key="2">
    <source>
        <dbReference type="Proteomes" id="UP000682782"/>
    </source>
</evidence>
<keyword evidence="2" id="KW-1185">Reference proteome</keyword>
<proteinExistence type="predicted"/>
<dbReference type="Proteomes" id="UP000682782">
    <property type="component" value="Chromosome"/>
</dbReference>
<name>A0AC61N3A6_9FIRM</name>
<organism evidence="1 2">
    <name type="scientific">Aristaeella hokkaidonensis</name>
    <dbReference type="NCBI Taxonomy" id="3046382"/>
    <lineage>
        <taxon>Bacteria</taxon>
        <taxon>Bacillati</taxon>
        <taxon>Bacillota</taxon>
        <taxon>Clostridia</taxon>
        <taxon>Eubacteriales</taxon>
        <taxon>Aristaeellaceae</taxon>
        <taxon>Aristaeella</taxon>
    </lineage>
</organism>
<evidence type="ECO:0000313" key="1">
    <source>
        <dbReference type="EMBL" id="QUC68399.1"/>
    </source>
</evidence>
<protein>
    <submittedName>
        <fullName evidence="1">MBL fold metallo-hydrolase</fullName>
    </submittedName>
</protein>
<sequence length="227" mass="26094">MRLNQLTERVWVYPFEEERDRPNLSYIRGDRWSLAVDAGHSEEHIREFYRELEEAGLPLPQLTVLTHWHWDHTFAMHAVHGLTLANERTTQYLRDIRDRLAKEGPAFFLAMHESIQREYADNKPVIVTLPDMVFSGEMTLDPGSCPVRIFQAEAPHTDDSTLIEVPGDKLLIMGDCTGGAFPGWEVDQDLANKLAETIRQVNPETCLPGHWTPLSRDFIIQDLLYGE</sequence>
<reference evidence="1" key="1">
    <citation type="submission" date="2021-01" db="EMBL/GenBank/DDBJ databases">
        <title>Complete genome sequence of Clostridiales bacterium R-7.</title>
        <authorList>
            <person name="Mahoney-Kurpe S.C."/>
            <person name="Palevich N."/>
            <person name="Koike S."/>
            <person name="Moon C.D."/>
            <person name="Attwood G.T."/>
        </authorList>
    </citation>
    <scope>NUCLEOTIDE SEQUENCE</scope>
    <source>
        <strain evidence="1">R-7</strain>
    </source>
</reference>
<accession>A0AC61N3A6</accession>